<comment type="caution">
    <text evidence="2">The sequence shown here is derived from an EMBL/GenBank/DDBJ whole genome shotgun (WGS) entry which is preliminary data.</text>
</comment>
<organism evidence="2">
    <name type="scientific">marine sediment metagenome</name>
    <dbReference type="NCBI Taxonomy" id="412755"/>
    <lineage>
        <taxon>unclassified sequences</taxon>
        <taxon>metagenomes</taxon>
        <taxon>ecological metagenomes</taxon>
    </lineage>
</organism>
<feature type="non-terminal residue" evidence="2">
    <location>
        <position position="55"/>
    </location>
</feature>
<proteinExistence type="predicted"/>
<accession>X1QRH3</accession>
<keyword evidence="1" id="KW-0812">Transmembrane</keyword>
<evidence type="ECO:0000256" key="1">
    <source>
        <dbReference type="SAM" id="Phobius"/>
    </source>
</evidence>
<feature type="transmembrane region" description="Helical" evidence="1">
    <location>
        <begin position="6"/>
        <end position="26"/>
    </location>
</feature>
<evidence type="ECO:0000313" key="2">
    <source>
        <dbReference type="EMBL" id="GAI45874.1"/>
    </source>
</evidence>
<dbReference type="AlphaFoldDB" id="X1QRH3"/>
<reference evidence="2" key="1">
    <citation type="journal article" date="2014" name="Front. Microbiol.">
        <title>High frequency of phylogenetically diverse reductive dehalogenase-homologous genes in deep subseafloor sedimentary metagenomes.</title>
        <authorList>
            <person name="Kawai M."/>
            <person name="Futagami T."/>
            <person name="Toyoda A."/>
            <person name="Takaki Y."/>
            <person name="Nishi S."/>
            <person name="Hori S."/>
            <person name="Arai W."/>
            <person name="Tsubouchi T."/>
            <person name="Morono Y."/>
            <person name="Uchiyama I."/>
            <person name="Ito T."/>
            <person name="Fujiyama A."/>
            <person name="Inagaki F."/>
            <person name="Takami H."/>
        </authorList>
    </citation>
    <scope>NUCLEOTIDE SEQUENCE</scope>
    <source>
        <strain evidence="2">Expedition CK06-06</strain>
    </source>
</reference>
<protein>
    <submittedName>
        <fullName evidence="2">Uncharacterized protein</fullName>
    </submittedName>
</protein>
<dbReference type="EMBL" id="BARV01026956">
    <property type="protein sequence ID" value="GAI45874.1"/>
    <property type="molecule type" value="Genomic_DNA"/>
</dbReference>
<name>X1QRH3_9ZZZZ</name>
<keyword evidence="1" id="KW-0472">Membrane</keyword>
<sequence length="55" mass="6394">MPFDTNMIVTWLFIGSIFFAISIFIMPRMIGLQARMGLGQLRKSVRELEDWAKES</sequence>
<keyword evidence="1" id="KW-1133">Transmembrane helix</keyword>
<gene>
    <name evidence="2" type="ORF">S06H3_43453</name>
</gene>